<dbReference type="InterPro" id="IPR050397">
    <property type="entry name" value="Env_Response_Regulators"/>
</dbReference>
<evidence type="ECO:0000259" key="4">
    <source>
        <dbReference type="PROSITE" id="PS50042"/>
    </source>
</evidence>
<keyword evidence="7" id="KW-1185">Reference proteome</keyword>
<gene>
    <name evidence="6" type="ORF">CDQ84_05890</name>
</gene>
<evidence type="ECO:0000256" key="3">
    <source>
        <dbReference type="ARBA" id="ARBA00023163"/>
    </source>
</evidence>
<dbReference type="GO" id="GO:0003700">
    <property type="term" value="F:DNA-binding transcription factor activity"/>
    <property type="evidence" value="ECO:0007669"/>
    <property type="project" value="InterPro"/>
</dbReference>
<dbReference type="PANTHER" id="PTHR24567">
    <property type="entry name" value="CRP FAMILY TRANSCRIPTIONAL REGULATORY PROTEIN"/>
    <property type="match status" value="1"/>
</dbReference>
<organism evidence="6 7">
    <name type="scientific">Clostridium thermosuccinogenes</name>
    <dbReference type="NCBI Taxonomy" id="84032"/>
    <lineage>
        <taxon>Bacteria</taxon>
        <taxon>Bacillati</taxon>
        <taxon>Bacillota</taxon>
        <taxon>Clostridia</taxon>
        <taxon>Eubacteriales</taxon>
        <taxon>Clostridiaceae</taxon>
        <taxon>Clostridium</taxon>
    </lineage>
</organism>
<feature type="domain" description="HTH crp-type" evidence="5">
    <location>
        <begin position="146"/>
        <end position="219"/>
    </location>
</feature>
<dbReference type="GO" id="GO:0005829">
    <property type="term" value="C:cytosol"/>
    <property type="evidence" value="ECO:0007669"/>
    <property type="project" value="TreeGrafter"/>
</dbReference>
<dbReference type="InterPro" id="IPR018335">
    <property type="entry name" value="Tscrpt_reg_HTH_Crp-type_CS"/>
</dbReference>
<accession>A0A2K2FI18</accession>
<dbReference type="GO" id="GO:0003677">
    <property type="term" value="F:DNA binding"/>
    <property type="evidence" value="ECO:0007669"/>
    <property type="project" value="UniProtKB-KW"/>
</dbReference>
<keyword evidence="2" id="KW-0238">DNA-binding</keyword>
<dbReference type="SMART" id="SM00419">
    <property type="entry name" value="HTH_CRP"/>
    <property type="match status" value="1"/>
</dbReference>
<keyword evidence="1" id="KW-0805">Transcription regulation</keyword>
<dbReference type="RefSeq" id="WP_103080807.1">
    <property type="nucleotide sequence ID" value="NZ_CP021850.1"/>
</dbReference>
<dbReference type="AlphaFoldDB" id="A0A2K2FI18"/>
<dbReference type="Gene3D" id="1.10.10.10">
    <property type="entry name" value="Winged helix-like DNA-binding domain superfamily/Winged helix DNA-binding domain"/>
    <property type="match status" value="1"/>
</dbReference>
<evidence type="ECO:0000313" key="6">
    <source>
        <dbReference type="EMBL" id="PNU00478.1"/>
    </source>
</evidence>
<proteinExistence type="predicted"/>
<dbReference type="SUPFAM" id="SSF46785">
    <property type="entry name" value="Winged helix' DNA-binding domain"/>
    <property type="match status" value="1"/>
</dbReference>
<protein>
    <submittedName>
        <fullName evidence="6">cAMP-binding protein</fullName>
    </submittedName>
</protein>
<evidence type="ECO:0000313" key="7">
    <source>
        <dbReference type="Proteomes" id="UP000236151"/>
    </source>
</evidence>
<sequence>MKNTDYIKKFTFFSDLQEDDLAKIAAIAIERNYKKNMVVFMEGEPGEAFYYIKSGKVKVFTTYEDGHEHILYIFGEGDVFGEATLFNNIPYPASAVVYEDAVIGIIKNRDLERLVKENSELSLKIIKILVSKLVFAQQKIRELTFNDVFSRTASQLIKLSKDYGNKKDIGLEIGIQLSRQELADMIGSTRETVSRVISRFKKEKAITEKNDRIVIINEEKLRSWI</sequence>
<reference evidence="6 7" key="1">
    <citation type="submission" date="2017-06" db="EMBL/GenBank/DDBJ databases">
        <title>Investigating the central metabolism of Clostridium thermosuccinogenes.</title>
        <authorList>
            <person name="Koendjbiharie J.G."/>
            <person name="van Kranenburg R."/>
        </authorList>
    </citation>
    <scope>NUCLEOTIDE SEQUENCE [LARGE SCALE GENOMIC DNA]</scope>
    <source>
        <strain evidence="6 7">DSM 5806</strain>
    </source>
</reference>
<dbReference type="SMART" id="SM00100">
    <property type="entry name" value="cNMP"/>
    <property type="match status" value="1"/>
</dbReference>
<dbReference type="PANTHER" id="PTHR24567:SF68">
    <property type="entry name" value="DNA-BINDING TRANSCRIPTIONAL DUAL REGULATOR CRP"/>
    <property type="match status" value="1"/>
</dbReference>
<evidence type="ECO:0000259" key="5">
    <source>
        <dbReference type="PROSITE" id="PS51063"/>
    </source>
</evidence>
<dbReference type="CDD" id="cd00092">
    <property type="entry name" value="HTH_CRP"/>
    <property type="match status" value="1"/>
</dbReference>
<dbReference type="PROSITE" id="PS51063">
    <property type="entry name" value="HTH_CRP_2"/>
    <property type="match status" value="1"/>
</dbReference>
<dbReference type="SUPFAM" id="SSF51206">
    <property type="entry name" value="cAMP-binding domain-like"/>
    <property type="match status" value="1"/>
</dbReference>
<evidence type="ECO:0000256" key="2">
    <source>
        <dbReference type="ARBA" id="ARBA00023125"/>
    </source>
</evidence>
<dbReference type="Proteomes" id="UP000236151">
    <property type="component" value="Unassembled WGS sequence"/>
</dbReference>
<dbReference type="InterPro" id="IPR000595">
    <property type="entry name" value="cNMP-bd_dom"/>
</dbReference>
<dbReference type="KEGG" id="cthd:CDO33_03530"/>
<dbReference type="PRINTS" id="PR00034">
    <property type="entry name" value="HTHCRP"/>
</dbReference>
<keyword evidence="3" id="KW-0804">Transcription</keyword>
<dbReference type="InterPro" id="IPR012318">
    <property type="entry name" value="HTH_CRP"/>
</dbReference>
<name>A0A2K2FI18_9CLOT</name>
<dbReference type="PROSITE" id="PS50042">
    <property type="entry name" value="CNMP_BINDING_3"/>
    <property type="match status" value="1"/>
</dbReference>
<dbReference type="InterPro" id="IPR018490">
    <property type="entry name" value="cNMP-bd_dom_sf"/>
</dbReference>
<dbReference type="OrthoDB" id="9798104at2"/>
<dbReference type="PROSITE" id="PS00042">
    <property type="entry name" value="HTH_CRP_1"/>
    <property type="match status" value="1"/>
</dbReference>
<dbReference type="CDD" id="cd00038">
    <property type="entry name" value="CAP_ED"/>
    <property type="match status" value="1"/>
</dbReference>
<dbReference type="InterPro" id="IPR036390">
    <property type="entry name" value="WH_DNA-bd_sf"/>
</dbReference>
<dbReference type="Pfam" id="PF13545">
    <property type="entry name" value="HTH_Crp_2"/>
    <property type="match status" value="1"/>
</dbReference>
<dbReference type="InterPro" id="IPR036388">
    <property type="entry name" value="WH-like_DNA-bd_sf"/>
</dbReference>
<comment type="caution">
    <text evidence="6">The sequence shown here is derived from an EMBL/GenBank/DDBJ whole genome shotgun (WGS) entry which is preliminary data.</text>
</comment>
<feature type="domain" description="Cyclic nucleotide-binding" evidence="4">
    <location>
        <begin position="12"/>
        <end position="132"/>
    </location>
</feature>
<dbReference type="Gene3D" id="2.60.120.10">
    <property type="entry name" value="Jelly Rolls"/>
    <property type="match status" value="1"/>
</dbReference>
<dbReference type="InterPro" id="IPR014710">
    <property type="entry name" value="RmlC-like_jellyroll"/>
</dbReference>
<dbReference type="EMBL" id="NIOJ01000010">
    <property type="protein sequence ID" value="PNU00478.1"/>
    <property type="molecule type" value="Genomic_DNA"/>
</dbReference>
<evidence type="ECO:0000256" key="1">
    <source>
        <dbReference type="ARBA" id="ARBA00023015"/>
    </source>
</evidence>
<dbReference type="Pfam" id="PF00027">
    <property type="entry name" value="cNMP_binding"/>
    <property type="match status" value="1"/>
</dbReference>